<protein>
    <submittedName>
        <fullName evidence="3">Glyoxalase/bleomycin resistance/dioxygenase family protein</fullName>
    </submittedName>
</protein>
<organism evidence="3 4">
    <name type="scientific">Sulfitobacter sediminilitoris</name>
    <dbReference type="NCBI Taxonomy" id="2698830"/>
    <lineage>
        <taxon>Bacteria</taxon>
        <taxon>Pseudomonadati</taxon>
        <taxon>Pseudomonadota</taxon>
        <taxon>Alphaproteobacteria</taxon>
        <taxon>Rhodobacterales</taxon>
        <taxon>Roseobacteraceae</taxon>
        <taxon>Sulfitobacter</taxon>
    </lineage>
</organism>
<sequence length="130" mass="14469">MSSAFNAIRAVDYTVIITRDMGAMRAFYEGVLGFELERSLSENWFEYRIGNTILSLSSPGLTKDDPPIPHGTAALQLAFRVPVEAVDACAAELSEKRIDIVSQPADRDFGHRTLFFRDPDGNLLEVYAEI</sequence>
<dbReference type="AlphaFoldDB" id="A0A6P0C584"/>
<keyword evidence="3" id="KW-0560">Oxidoreductase</keyword>
<dbReference type="GO" id="GO:0004493">
    <property type="term" value="F:methylmalonyl-CoA epimerase activity"/>
    <property type="evidence" value="ECO:0007669"/>
    <property type="project" value="TreeGrafter"/>
</dbReference>
<dbReference type="InterPro" id="IPR051785">
    <property type="entry name" value="MMCE/EMCE_epimerase"/>
</dbReference>
<dbReference type="Pfam" id="PF00903">
    <property type="entry name" value="Glyoxalase"/>
    <property type="match status" value="1"/>
</dbReference>
<name>A0A6P0C584_9RHOB</name>
<feature type="domain" description="VOC" evidence="2">
    <location>
        <begin position="10"/>
        <end position="129"/>
    </location>
</feature>
<reference evidence="3 4" key="1">
    <citation type="submission" date="2020-01" db="EMBL/GenBank/DDBJ databases">
        <title>Sulfitobacter sediminilitoris sp. nov., isolated from a tidal flat.</title>
        <authorList>
            <person name="Park S."/>
            <person name="Yoon J.-H."/>
        </authorList>
    </citation>
    <scope>NUCLEOTIDE SEQUENCE [LARGE SCALE GENOMIC DNA]</scope>
    <source>
        <strain evidence="3 4">JBTF-M27</strain>
    </source>
</reference>
<dbReference type="SUPFAM" id="SSF54593">
    <property type="entry name" value="Glyoxalase/Bleomycin resistance protein/Dihydroxybiphenyl dioxygenase"/>
    <property type="match status" value="1"/>
</dbReference>
<keyword evidence="3" id="KW-0223">Dioxygenase</keyword>
<evidence type="ECO:0000313" key="4">
    <source>
        <dbReference type="Proteomes" id="UP000468591"/>
    </source>
</evidence>
<dbReference type="Gene3D" id="3.10.180.10">
    <property type="entry name" value="2,3-Dihydroxybiphenyl 1,2-Dioxygenase, domain 1"/>
    <property type="match status" value="1"/>
</dbReference>
<dbReference type="GO" id="GO:0046872">
    <property type="term" value="F:metal ion binding"/>
    <property type="evidence" value="ECO:0007669"/>
    <property type="project" value="UniProtKB-KW"/>
</dbReference>
<evidence type="ECO:0000256" key="1">
    <source>
        <dbReference type="ARBA" id="ARBA00022723"/>
    </source>
</evidence>
<evidence type="ECO:0000313" key="3">
    <source>
        <dbReference type="EMBL" id="NEK21311.1"/>
    </source>
</evidence>
<dbReference type="Proteomes" id="UP000468591">
    <property type="component" value="Unassembled WGS sequence"/>
</dbReference>
<dbReference type="PANTHER" id="PTHR43048:SF3">
    <property type="entry name" value="METHYLMALONYL-COA EPIMERASE, MITOCHONDRIAL"/>
    <property type="match status" value="1"/>
</dbReference>
<dbReference type="EMBL" id="JAABNT010000001">
    <property type="protein sequence ID" value="NEK21311.1"/>
    <property type="molecule type" value="Genomic_DNA"/>
</dbReference>
<dbReference type="RefSeq" id="WP_164352126.1">
    <property type="nucleotide sequence ID" value="NZ_JAABNT010000001.1"/>
</dbReference>
<dbReference type="PANTHER" id="PTHR43048">
    <property type="entry name" value="METHYLMALONYL-COA EPIMERASE"/>
    <property type="match status" value="1"/>
</dbReference>
<dbReference type="InterPro" id="IPR029068">
    <property type="entry name" value="Glyas_Bleomycin-R_OHBP_Dase"/>
</dbReference>
<dbReference type="InterPro" id="IPR037523">
    <property type="entry name" value="VOC_core"/>
</dbReference>
<keyword evidence="4" id="KW-1185">Reference proteome</keyword>
<dbReference type="PROSITE" id="PS51819">
    <property type="entry name" value="VOC"/>
    <property type="match status" value="1"/>
</dbReference>
<keyword evidence="1" id="KW-0479">Metal-binding</keyword>
<evidence type="ECO:0000259" key="2">
    <source>
        <dbReference type="PROSITE" id="PS51819"/>
    </source>
</evidence>
<gene>
    <name evidence="3" type="ORF">GV827_02700</name>
</gene>
<dbReference type="GO" id="GO:0051213">
    <property type="term" value="F:dioxygenase activity"/>
    <property type="evidence" value="ECO:0007669"/>
    <property type="project" value="UniProtKB-KW"/>
</dbReference>
<proteinExistence type="predicted"/>
<comment type="caution">
    <text evidence="3">The sequence shown here is derived from an EMBL/GenBank/DDBJ whole genome shotgun (WGS) entry which is preliminary data.</text>
</comment>
<accession>A0A6P0C584</accession>
<dbReference type="InterPro" id="IPR004360">
    <property type="entry name" value="Glyas_Fos-R_dOase_dom"/>
</dbReference>
<dbReference type="GO" id="GO:0046491">
    <property type="term" value="P:L-methylmalonyl-CoA metabolic process"/>
    <property type="evidence" value="ECO:0007669"/>
    <property type="project" value="TreeGrafter"/>
</dbReference>